<keyword evidence="2" id="KW-1185">Reference proteome</keyword>
<reference evidence="1 2" key="1">
    <citation type="submission" date="2013-08" db="EMBL/GenBank/DDBJ databases">
        <authorList>
            <person name="Huang J."/>
            <person name="Wang G."/>
        </authorList>
    </citation>
    <scope>NUCLEOTIDE SEQUENCE [LARGE SCALE GENOMIC DNA]</scope>
    <source>
        <strain evidence="1 2">JSM 072002</strain>
    </source>
</reference>
<dbReference type="EMBL" id="AVPG01000004">
    <property type="protein sequence ID" value="KGX88028.1"/>
    <property type="molecule type" value="Genomic_DNA"/>
</dbReference>
<organism evidence="1 2">
    <name type="scientific">Pontibacillus litoralis JSM 072002</name>
    <dbReference type="NCBI Taxonomy" id="1385512"/>
    <lineage>
        <taxon>Bacteria</taxon>
        <taxon>Bacillati</taxon>
        <taxon>Bacillota</taxon>
        <taxon>Bacilli</taxon>
        <taxon>Bacillales</taxon>
        <taxon>Bacillaceae</taxon>
        <taxon>Pontibacillus</taxon>
    </lineage>
</organism>
<name>A0A0A5GA25_9BACI</name>
<proteinExistence type="predicted"/>
<sequence>MKAYVINRASSYAKGTWSSFHMGVHDGKWCDPKKLVRSTMELNTSTFWIGPGKVYVDVQFPLYQTHYIDPLARRYMYKGCTCLLIQVPVTHNCDLEETFSRATKTKWDRLPIDYMFVPRISLTKLNPNVILFYGRKKVPFIVVTIANKSAMYKKAWEWIAQAQHPSYIPITPVFTFPDANGAFQEWKKIADMYGIRTLPTPLGENPLSFETLKVTGIYPYKGEFIYNGDADYNLYPPLEQEPIEAEGQMFYHNAIPYVTVLRGNVIRATTISNEDGLGQNRSISIPNHFM</sequence>
<evidence type="ECO:0000313" key="2">
    <source>
        <dbReference type="Proteomes" id="UP000030401"/>
    </source>
</evidence>
<accession>A0A0A5GA25</accession>
<dbReference type="eggNOG" id="ENOG5032Z54">
    <property type="taxonomic scope" value="Bacteria"/>
</dbReference>
<evidence type="ECO:0000313" key="1">
    <source>
        <dbReference type="EMBL" id="KGX88028.1"/>
    </source>
</evidence>
<protein>
    <submittedName>
        <fullName evidence="1">Uncharacterized protein</fullName>
    </submittedName>
</protein>
<dbReference type="STRING" id="1385512.N784_12735"/>
<dbReference type="AlphaFoldDB" id="A0A0A5GA25"/>
<dbReference type="RefSeq" id="WP_036832912.1">
    <property type="nucleotide sequence ID" value="NZ_AVPG01000004.1"/>
</dbReference>
<dbReference type="OrthoDB" id="2690546at2"/>
<gene>
    <name evidence="1" type="ORF">N784_12735</name>
</gene>
<comment type="caution">
    <text evidence="1">The sequence shown here is derived from an EMBL/GenBank/DDBJ whole genome shotgun (WGS) entry which is preliminary data.</text>
</comment>
<dbReference type="Proteomes" id="UP000030401">
    <property type="component" value="Unassembled WGS sequence"/>
</dbReference>